<evidence type="ECO:0008006" key="4">
    <source>
        <dbReference type="Google" id="ProtNLM"/>
    </source>
</evidence>
<protein>
    <recommendedName>
        <fullName evidence="4">Tat pathway signal protein</fullName>
    </recommendedName>
</protein>
<sequence length="161" mass="16677">MKPILTADATFPGKTAALLTALALLSTPLHAQEPAETLAMELNGAVSTAEGACQLTIVLANRLTQGLRRAAWQVAVFDKDGVVKGLPVLDFGTLPPGKTRIAQFALPGGDCDALSRIVINDVAECTADDGTDHRADCLTGLATSNRSDICPSSEHLAQIGA</sequence>
<comment type="caution">
    <text evidence="2">The sequence shown here is derived from an EMBL/GenBank/DDBJ whole genome shotgun (WGS) entry which is preliminary data.</text>
</comment>
<reference evidence="2" key="1">
    <citation type="journal article" date="2014" name="Int. J. Syst. Evol. Microbiol.">
        <title>Complete genome sequence of Corynebacterium casei LMG S-19264T (=DSM 44701T), isolated from a smear-ripened cheese.</title>
        <authorList>
            <consortium name="US DOE Joint Genome Institute (JGI-PGF)"/>
            <person name="Walter F."/>
            <person name="Albersmeier A."/>
            <person name="Kalinowski J."/>
            <person name="Ruckert C."/>
        </authorList>
    </citation>
    <scope>NUCLEOTIDE SEQUENCE</scope>
    <source>
        <strain evidence="2">VKM B-2222</strain>
    </source>
</reference>
<feature type="signal peptide" evidence="1">
    <location>
        <begin position="1"/>
        <end position="31"/>
    </location>
</feature>
<proteinExistence type="predicted"/>
<gene>
    <name evidence="2" type="ORF">GCM10017635_26910</name>
</gene>
<dbReference type="AlphaFoldDB" id="A0AAD3P0B5"/>
<name>A0AAD3P0B5_9RHOB</name>
<organism evidence="2 3">
    <name type="scientific">Paracoccus kondratievae</name>
    <dbReference type="NCBI Taxonomy" id="135740"/>
    <lineage>
        <taxon>Bacteria</taxon>
        <taxon>Pseudomonadati</taxon>
        <taxon>Pseudomonadota</taxon>
        <taxon>Alphaproteobacteria</taxon>
        <taxon>Rhodobacterales</taxon>
        <taxon>Paracoccaceae</taxon>
        <taxon>Paracoccus</taxon>
    </lineage>
</organism>
<evidence type="ECO:0000256" key="1">
    <source>
        <dbReference type="SAM" id="SignalP"/>
    </source>
</evidence>
<evidence type="ECO:0000313" key="3">
    <source>
        <dbReference type="Proteomes" id="UP001143349"/>
    </source>
</evidence>
<dbReference type="Proteomes" id="UP001143349">
    <property type="component" value="Unassembled WGS sequence"/>
</dbReference>
<reference evidence="2" key="2">
    <citation type="submission" date="2023-01" db="EMBL/GenBank/DDBJ databases">
        <authorList>
            <person name="Sun Q."/>
            <person name="Evtushenko L."/>
        </authorList>
    </citation>
    <scope>NUCLEOTIDE SEQUENCE</scope>
    <source>
        <strain evidence="2">VKM B-2222</strain>
    </source>
</reference>
<keyword evidence="1" id="KW-0732">Signal</keyword>
<accession>A0AAD3P0B5</accession>
<keyword evidence="3" id="KW-1185">Reference proteome</keyword>
<dbReference type="RefSeq" id="WP_271180018.1">
    <property type="nucleotide sequence ID" value="NZ_BSFH01000070.1"/>
</dbReference>
<dbReference type="EMBL" id="BSFH01000070">
    <property type="protein sequence ID" value="GLK65217.1"/>
    <property type="molecule type" value="Genomic_DNA"/>
</dbReference>
<feature type="chain" id="PRO_5042017269" description="Tat pathway signal protein" evidence="1">
    <location>
        <begin position="32"/>
        <end position="161"/>
    </location>
</feature>
<evidence type="ECO:0000313" key="2">
    <source>
        <dbReference type="EMBL" id="GLK65217.1"/>
    </source>
</evidence>